<gene>
    <name evidence="1" type="ORF">NCTC12204_00503</name>
</gene>
<dbReference type="Proteomes" id="UP000352698">
    <property type="component" value="Unassembled WGS sequence"/>
</dbReference>
<accession>A0A1V8W9V6</accession>
<proteinExistence type="predicted"/>
<evidence type="ECO:0000313" key="2">
    <source>
        <dbReference type="Proteomes" id="UP000352698"/>
    </source>
</evidence>
<protein>
    <submittedName>
        <fullName evidence="1">Uncharacterized protein</fullName>
    </submittedName>
</protein>
<dbReference type="GeneID" id="56785824"/>
<reference evidence="1 2" key="1">
    <citation type="submission" date="2019-05" db="EMBL/GenBank/DDBJ databases">
        <authorList>
            <consortium name="Pathogen Informatics"/>
        </authorList>
    </citation>
    <scope>NUCLEOTIDE SEQUENCE [LARGE SCALE GENOMIC DNA]</scope>
    <source>
        <strain evidence="1 2">NCTC12204</strain>
    </source>
</reference>
<evidence type="ECO:0000313" key="1">
    <source>
        <dbReference type="EMBL" id="VTQ59930.1"/>
    </source>
</evidence>
<organism evidence="1 2">
    <name type="scientific">Enterococcus hirae</name>
    <dbReference type="NCBI Taxonomy" id="1354"/>
    <lineage>
        <taxon>Bacteria</taxon>
        <taxon>Bacillati</taxon>
        <taxon>Bacillota</taxon>
        <taxon>Bacilli</taxon>
        <taxon>Lactobacillales</taxon>
        <taxon>Enterococcaceae</taxon>
        <taxon>Enterococcus</taxon>
    </lineage>
</organism>
<name>A0A1V8W9V6_ENTHR</name>
<sequence>MKYSKLLLFTSFLCISAGTINTMTVNAAQQVTVSDSTVRNAVEAVNNLFTDNTYTTLSPNTTTETIKEARTLILKAAGKCDIVHLSNLCKKAESLLLESTNSVDSAVQNAVEAVNNLFTDNTYTTLSPNTTTETIKEARTLILKAVGKCDIVHLSNLCKKAEKLLLESTNSVDSAVQNAVEAVNNLFTDNTYTTLSPNTTTETIKEARTLILKAVGKCDIVHLSNLCKKAESLLALSVHL</sequence>
<comment type="caution">
    <text evidence="1">The sequence shown here is derived from an EMBL/GenBank/DDBJ whole genome shotgun (WGS) entry which is preliminary data.</text>
</comment>
<dbReference type="EMBL" id="CABEEP010000001">
    <property type="protein sequence ID" value="VTQ59930.1"/>
    <property type="molecule type" value="Genomic_DNA"/>
</dbReference>
<dbReference type="RefSeq" id="WP_016249921.1">
    <property type="nucleotide sequence ID" value="NZ_CABEEP010000001.1"/>
</dbReference>
<dbReference type="AlphaFoldDB" id="A0A1V8W9V6"/>